<name>A0A1R3L313_9ROSI</name>
<reference evidence="2" key="1">
    <citation type="submission" date="2013-09" db="EMBL/GenBank/DDBJ databases">
        <title>Corchorus olitorius genome sequencing.</title>
        <authorList>
            <person name="Alam M."/>
            <person name="Haque M.S."/>
            <person name="Islam M.S."/>
            <person name="Emdad E.M."/>
            <person name="Islam M.M."/>
            <person name="Ahmed B."/>
            <person name="Halim A."/>
            <person name="Hossen Q.M.M."/>
            <person name="Hossain M.Z."/>
            <person name="Ahmed R."/>
            <person name="Khan M.M."/>
            <person name="Islam R."/>
            <person name="Rashid M.M."/>
            <person name="Khan S.A."/>
            <person name="Rahman M.S."/>
            <person name="Alam M."/>
            <person name="Yahiya A.S."/>
            <person name="Khan M.S."/>
            <person name="Azam M.S."/>
            <person name="Haque T."/>
            <person name="Lashkar M.Z.H."/>
            <person name="Akhand A.I."/>
            <person name="Morshed G."/>
            <person name="Roy S."/>
            <person name="Uddin K.S."/>
            <person name="Rabeya T."/>
            <person name="Hossain A.S."/>
            <person name="Chowdhury A."/>
            <person name="Snigdha A.R."/>
            <person name="Mortoza M.S."/>
            <person name="Matin S.A."/>
            <person name="Hoque S.M.E."/>
            <person name="Islam M.K."/>
            <person name="Roy D.K."/>
            <person name="Haider R."/>
            <person name="Moosa M.M."/>
            <person name="Elias S.M."/>
            <person name="Hasan A.M."/>
            <person name="Jahan S."/>
            <person name="Shafiuddin M."/>
            <person name="Mahmood N."/>
            <person name="Shommy N.S."/>
        </authorList>
    </citation>
    <scope>NUCLEOTIDE SEQUENCE [LARGE SCALE GENOMIC DNA]</scope>
    <source>
        <strain evidence="2">cv. O-4</strain>
    </source>
</reference>
<dbReference type="AlphaFoldDB" id="A0A1R3L313"/>
<comment type="caution">
    <text evidence="1">The sequence shown here is derived from an EMBL/GenBank/DDBJ whole genome shotgun (WGS) entry which is preliminary data.</text>
</comment>
<proteinExistence type="predicted"/>
<sequence>MARLQLCEAANAGSLSPGPMGAPPGFCGALSGVARIIAFFSIT</sequence>
<gene>
    <name evidence="1" type="ORF">COLO4_01160</name>
</gene>
<evidence type="ECO:0000313" key="2">
    <source>
        <dbReference type="Proteomes" id="UP000187203"/>
    </source>
</evidence>
<accession>A0A1R3L313</accession>
<organism evidence="1 2">
    <name type="scientific">Corchorus olitorius</name>
    <dbReference type="NCBI Taxonomy" id="93759"/>
    <lineage>
        <taxon>Eukaryota</taxon>
        <taxon>Viridiplantae</taxon>
        <taxon>Streptophyta</taxon>
        <taxon>Embryophyta</taxon>
        <taxon>Tracheophyta</taxon>
        <taxon>Spermatophyta</taxon>
        <taxon>Magnoliopsida</taxon>
        <taxon>eudicotyledons</taxon>
        <taxon>Gunneridae</taxon>
        <taxon>Pentapetalae</taxon>
        <taxon>rosids</taxon>
        <taxon>malvids</taxon>
        <taxon>Malvales</taxon>
        <taxon>Malvaceae</taxon>
        <taxon>Grewioideae</taxon>
        <taxon>Apeibeae</taxon>
        <taxon>Corchorus</taxon>
    </lineage>
</organism>
<keyword evidence="2" id="KW-1185">Reference proteome</keyword>
<dbReference type="EMBL" id="AWUE01003566">
    <property type="protein sequence ID" value="OMP13679.1"/>
    <property type="molecule type" value="Genomic_DNA"/>
</dbReference>
<protein>
    <submittedName>
        <fullName evidence="1">Uncharacterized protein</fullName>
    </submittedName>
</protein>
<evidence type="ECO:0000313" key="1">
    <source>
        <dbReference type="EMBL" id="OMP13679.1"/>
    </source>
</evidence>
<dbReference type="Proteomes" id="UP000187203">
    <property type="component" value="Unassembled WGS sequence"/>
</dbReference>